<feature type="compositionally biased region" description="Basic residues" evidence="1">
    <location>
        <begin position="18"/>
        <end position="32"/>
    </location>
</feature>
<organism evidence="2 3">
    <name type="scientific">Archangium gephyra</name>
    <dbReference type="NCBI Taxonomy" id="48"/>
    <lineage>
        <taxon>Bacteria</taxon>
        <taxon>Pseudomonadati</taxon>
        <taxon>Myxococcota</taxon>
        <taxon>Myxococcia</taxon>
        <taxon>Myxococcales</taxon>
        <taxon>Cystobacterineae</taxon>
        <taxon>Archangiaceae</taxon>
        <taxon>Archangium</taxon>
    </lineage>
</organism>
<feature type="region of interest" description="Disordered" evidence="1">
    <location>
        <begin position="1"/>
        <end position="54"/>
    </location>
</feature>
<evidence type="ECO:0000313" key="3">
    <source>
        <dbReference type="Proteomes" id="UP000035579"/>
    </source>
</evidence>
<reference evidence="2 3" key="1">
    <citation type="submission" date="2015-05" db="EMBL/GenBank/DDBJ databases">
        <title>Genome assembly of Archangium gephyra DSM 2261.</title>
        <authorList>
            <person name="Sharma G."/>
            <person name="Subramanian S."/>
        </authorList>
    </citation>
    <scope>NUCLEOTIDE SEQUENCE [LARGE SCALE GENOMIC DNA]</scope>
    <source>
        <strain evidence="2 3">DSM 2261</strain>
    </source>
</reference>
<evidence type="ECO:0000313" key="2">
    <source>
        <dbReference type="EMBL" id="AKJ01166.1"/>
    </source>
</evidence>
<sequence>MWAPGEGAGTPSPVARRGPPRSRRGMSPRARNHCAAPRHGTANRAPSSHEQGKP</sequence>
<feature type="compositionally biased region" description="Polar residues" evidence="1">
    <location>
        <begin position="44"/>
        <end position="54"/>
    </location>
</feature>
<dbReference type="Proteomes" id="UP000035579">
    <property type="component" value="Chromosome"/>
</dbReference>
<accession>A0AAC8Q557</accession>
<proteinExistence type="predicted"/>
<dbReference type="EMBL" id="CP011509">
    <property type="protein sequence ID" value="AKJ01166.1"/>
    <property type="molecule type" value="Genomic_DNA"/>
</dbReference>
<protein>
    <submittedName>
        <fullName evidence="2">Uncharacterized protein</fullName>
    </submittedName>
</protein>
<gene>
    <name evidence="2" type="ORF">AA314_02792</name>
</gene>
<name>A0AAC8Q557_9BACT</name>
<dbReference type="AlphaFoldDB" id="A0AAC8Q557"/>
<dbReference type="KEGG" id="age:AA314_02792"/>
<evidence type="ECO:0000256" key="1">
    <source>
        <dbReference type="SAM" id="MobiDB-lite"/>
    </source>
</evidence>